<comment type="caution">
    <text evidence="2">The sequence shown here is derived from an EMBL/GenBank/DDBJ whole genome shotgun (WGS) entry which is preliminary data.</text>
</comment>
<evidence type="ECO:0000256" key="1">
    <source>
        <dbReference type="SAM" id="MobiDB-lite"/>
    </source>
</evidence>
<proteinExistence type="predicted"/>
<protein>
    <submittedName>
        <fullName evidence="2">Uncharacterized protein</fullName>
    </submittedName>
</protein>
<accession>A0ABR2Z4J6</accession>
<sequence length="133" mass="13501">MAGAFRPDKFGNGSWRPARSEGQGPQAGSDKPSASLDPGAQATVLSHASEDMSCPSKLHATKSAPMQRTWVPAGGAACQLAGQHATIEALFDFGLGEGANMGAAETAAESGPSPNQAQAAPAQNEDSSVFDFL</sequence>
<feature type="region of interest" description="Disordered" evidence="1">
    <location>
        <begin position="1"/>
        <end position="65"/>
    </location>
</feature>
<dbReference type="EMBL" id="JALJOT010000001">
    <property type="protein sequence ID" value="KAK9918890.1"/>
    <property type="molecule type" value="Genomic_DNA"/>
</dbReference>
<evidence type="ECO:0000313" key="3">
    <source>
        <dbReference type="Proteomes" id="UP001491310"/>
    </source>
</evidence>
<feature type="compositionally biased region" description="Low complexity" evidence="1">
    <location>
        <begin position="114"/>
        <end position="124"/>
    </location>
</feature>
<name>A0ABR2Z4J6_9CHLO</name>
<gene>
    <name evidence="2" type="ORF">WJX75_007850</name>
</gene>
<keyword evidence="3" id="KW-1185">Reference proteome</keyword>
<dbReference type="Proteomes" id="UP001491310">
    <property type="component" value="Unassembled WGS sequence"/>
</dbReference>
<evidence type="ECO:0000313" key="2">
    <source>
        <dbReference type="EMBL" id="KAK9918890.1"/>
    </source>
</evidence>
<feature type="region of interest" description="Disordered" evidence="1">
    <location>
        <begin position="102"/>
        <end position="133"/>
    </location>
</feature>
<reference evidence="2 3" key="1">
    <citation type="journal article" date="2024" name="Nat. Commun.">
        <title>Phylogenomics reveals the evolutionary origins of lichenization in chlorophyte algae.</title>
        <authorList>
            <person name="Puginier C."/>
            <person name="Libourel C."/>
            <person name="Otte J."/>
            <person name="Skaloud P."/>
            <person name="Haon M."/>
            <person name="Grisel S."/>
            <person name="Petersen M."/>
            <person name="Berrin J.G."/>
            <person name="Delaux P.M."/>
            <person name="Dal Grande F."/>
            <person name="Keller J."/>
        </authorList>
    </citation>
    <scope>NUCLEOTIDE SEQUENCE [LARGE SCALE GENOMIC DNA]</scope>
    <source>
        <strain evidence="2 3">SAG 216-7</strain>
    </source>
</reference>
<organism evidence="2 3">
    <name type="scientific">Coccomyxa subellipsoidea</name>
    <dbReference type="NCBI Taxonomy" id="248742"/>
    <lineage>
        <taxon>Eukaryota</taxon>
        <taxon>Viridiplantae</taxon>
        <taxon>Chlorophyta</taxon>
        <taxon>core chlorophytes</taxon>
        <taxon>Trebouxiophyceae</taxon>
        <taxon>Trebouxiophyceae incertae sedis</taxon>
        <taxon>Coccomyxaceae</taxon>
        <taxon>Coccomyxa</taxon>
    </lineage>
</organism>